<comment type="caution">
    <text evidence="6">The sequence shown here is derived from an EMBL/GenBank/DDBJ whole genome shotgun (WGS) entry which is preliminary data.</text>
</comment>
<evidence type="ECO:0000256" key="1">
    <source>
        <dbReference type="ARBA" id="ARBA00022723"/>
    </source>
</evidence>
<keyword evidence="3" id="KW-0106">Calcium</keyword>
<dbReference type="SUPFAM" id="SSF47473">
    <property type="entry name" value="EF-hand"/>
    <property type="match status" value="1"/>
</dbReference>
<evidence type="ECO:0000259" key="5">
    <source>
        <dbReference type="PROSITE" id="PS50222"/>
    </source>
</evidence>
<dbReference type="GO" id="GO:0005509">
    <property type="term" value="F:calcium ion binding"/>
    <property type="evidence" value="ECO:0007669"/>
    <property type="project" value="InterPro"/>
</dbReference>
<feature type="domain" description="EF-hand" evidence="5">
    <location>
        <begin position="129"/>
        <end position="164"/>
    </location>
</feature>
<sequence length="175" mass="19605">MKISTIVFFVAFALINVSASPLRSESVEDIFKSFDANGDGKLDLDEIKAALALSFSHKVSSEDLDPLARYFLRLLDLNEDGFITLDEVRKISDPEAFFEILDKDGDGKLSFDEFRAYFQKLFPDGLPGSGSEGLREAFNKIDTDQDGYISQDELYASYHPQIQPLVARFLSASKK</sequence>
<dbReference type="Gene3D" id="1.10.238.10">
    <property type="entry name" value="EF-hand"/>
    <property type="match status" value="3"/>
</dbReference>
<dbReference type="InterPro" id="IPR011992">
    <property type="entry name" value="EF-hand-dom_pair"/>
</dbReference>
<feature type="signal peptide" evidence="4">
    <location>
        <begin position="1"/>
        <end position="19"/>
    </location>
</feature>
<dbReference type="SMART" id="SM00054">
    <property type="entry name" value="EFh"/>
    <property type="match status" value="3"/>
</dbReference>
<protein>
    <submittedName>
        <fullName evidence="6">EF hand domain-containing protein</fullName>
    </submittedName>
</protein>
<dbReference type="PANTHER" id="PTHR34524:SF6">
    <property type="entry name" value="CALCYPHOSINE LIKE"/>
    <property type="match status" value="1"/>
</dbReference>
<name>A0AAD4R4C0_9BILA</name>
<evidence type="ECO:0000256" key="2">
    <source>
        <dbReference type="ARBA" id="ARBA00022737"/>
    </source>
</evidence>
<dbReference type="CDD" id="cd00051">
    <property type="entry name" value="EFh"/>
    <property type="match status" value="1"/>
</dbReference>
<dbReference type="Proteomes" id="UP001201812">
    <property type="component" value="Unassembled WGS sequence"/>
</dbReference>
<dbReference type="PROSITE" id="PS00018">
    <property type="entry name" value="EF_HAND_1"/>
    <property type="match status" value="3"/>
</dbReference>
<evidence type="ECO:0000313" key="7">
    <source>
        <dbReference type="Proteomes" id="UP001201812"/>
    </source>
</evidence>
<dbReference type="InterPro" id="IPR002048">
    <property type="entry name" value="EF_hand_dom"/>
</dbReference>
<gene>
    <name evidence="6" type="ORF">DdX_11736</name>
</gene>
<proteinExistence type="predicted"/>
<dbReference type="EMBL" id="JAKKPZ010000034">
    <property type="protein sequence ID" value="KAI1708659.1"/>
    <property type="molecule type" value="Genomic_DNA"/>
</dbReference>
<dbReference type="AlphaFoldDB" id="A0AAD4R4C0"/>
<dbReference type="Pfam" id="PF00036">
    <property type="entry name" value="EF-hand_1"/>
    <property type="match status" value="1"/>
</dbReference>
<organism evidence="6 7">
    <name type="scientific">Ditylenchus destructor</name>
    <dbReference type="NCBI Taxonomy" id="166010"/>
    <lineage>
        <taxon>Eukaryota</taxon>
        <taxon>Metazoa</taxon>
        <taxon>Ecdysozoa</taxon>
        <taxon>Nematoda</taxon>
        <taxon>Chromadorea</taxon>
        <taxon>Rhabditida</taxon>
        <taxon>Tylenchina</taxon>
        <taxon>Tylenchomorpha</taxon>
        <taxon>Sphaerularioidea</taxon>
        <taxon>Anguinidae</taxon>
        <taxon>Anguininae</taxon>
        <taxon>Ditylenchus</taxon>
    </lineage>
</organism>
<dbReference type="Pfam" id="PF13405">
    <property type="entry name" value="EF-hand_6"/>
    <property type="match status" value="1"/>
</dbReference>
<dbReference type="PANTHER" id="PTHR34524">
    <property type="entry name" value="CALCYPHOSIN"/>
    <property type="match status" value="1"/>
</dbReference>
<evidence type="ECO:0000256" key="4">
    <source>
        <dbReference type="SAM" id="SignalP"/>
    </source>
</evidence>
<dbReference type="PROSITE" id="PS50222">
    <property type="entry name" value="EF_HAND_2"/>
    <property type="match status" value="3"/>
</dbReference>
<reference evidence="6" key="1">
    <citation type="submission" date="2022-01" db="EMBL/GenBank/DDBJ databases">
        <title>Genome Sequence Resource for Two Populations of Ditylenchus destructor, the Migratory Endoparasitic Phytonematode.</title>
        <authorList>
            <person name="Zhang H."/>
            <person name="Lin R."/>
            <person name="Xie B."/>
        </authorList>
    </citation>
    <scope>NUCLEOTIDE SEQUENCE</scope>
    <source>
        <strain evidence="6">BazhouSP</strain>
    </source>
</reference>
<keyword evidence="4" id="KW-0732">Signal</keyword>
<keyword evidence="1" id="KW-0479">Metal-binding</keyword>
<dbReference type="InterPro" id="IPR051581">
    <property type="entry name" value="Ca-bind"/>
</dbReference>
<feature type="chain" id="PRO_5042076127" evidence="4">
    <location>
        <begin position="20"/>
        <end position="175"/>
    </location>
</feature>
<accession>A0AAD4R4C0</accession>
<feature type="domain" description="EF-hand" evidence="5">
    <location>
        <begin position="89"/>
        <end position="124"/>
    </location>
</feature>
<feature type="domain" description="EF-hand" evidence="5">
    <location>
        <begin position="22"/>
        <end position="57"/>
    </location>
</feature>
<evidence type="ECO:0000313" key="6">
    <source>
        <dbReference type="EMBL" id="KAI1708659.1"/>
    </source>
</evidence>
<dbReference type="Pfam" id="PF13499">
    <property type="entry name" value="EF-hand_7"/>
    <property type="match status" value="1"/>
</dbReference>
<dbReference type="InterPro" id="IPR018247">
    <property type="entry name" value="EF_Hand_1_Ca_BS"/>
</dbReference>
<evidence type="ECO:0000256" key="3">
    <source>
        <dbReference type="ARBA" id="ARBA00022837"/>
    </source>
</evidence>
<keyword evidence="2" id="KW-0677">Repeat</keyword>
<keyword evidence="7" id="KW-1185">Reference proteome</keyword>